<comment type="caution">
    <text evidence="11">The sequence shown here is derived from an EMBL/GenBank/DDBJ whole genome shotgun (WGS) entry which is preliminary data.</text>
</comment>
<protein>
    <recommendedName>
        <fullName evidence="5 9">Uracil-DNA glycosylase</fullName>
        <shortName evidence="9">UDG</shortName>
        <ecNumber evidence="4 9">3.2.2.27</ecNumber>
    </recommendedName>
</protein>
<dbReference type="NCBIfam" id="NF003589">
    <property type="entry name" value="PRK05254.1-2"/>
    <property type="match status" value="1"/>
</dbReference>
<keyword evidence="8 9" id="KW-0234">DNA repair</keyword>
<sequence length="224" mass="25383">MSKFKFPNAWLSPVGKAFCKNIFHEIETKLIKKKSLGARIFPENLHIFRALELVHFEDVKVMILGQDPYHGKGQANGLSFSVNKGCKIPPSLKNIFIELKNDLNIPICKHGDLEFWAQQNVLLLNSVLTVEKGLPNSHKGIGWEKLTDKIISVLSERGKMIFVLWGKEAQRKKNLIDPKINSILMAPHPSPLSSYRGFFGCNHFSKINNILIKGGMKPINWNLN</sequence>
<comment type="function">
    <text evidence="2 9">Excises uracil residues from the DNA which can arise as a result of misincorporation of dUMP residues by DNA polymerase or due to deamination of cytosine.</text>
</comment>
<evidence type="ECO:0000259" key="10">
    <source>
        <dbReference type="SMART" id="SM00986"/>
    </source>
</evidence>
<keyword evidence="6 9" id="KW-0227">DNA damage</keyword>
<gene>
    <name evidence="9 11" type="primary">ung</name>
    <name evidence="11" type="ORF">B273_1408</name>
</gene>
<accession>K6GHM9</accession>
<dbReference type="Gene3D" id="3.40.470.10">
    <property type="entry name" value="Uracil-DNA glycosylase-like domain"/>
    <property type="match status" value="1"/>
</dbReference>
<evidence type="ECO:0000313" key="11">
    <source>
        <dbReference type="EMBL" id="EKO36515.1"/>
    </source>
</evidence>
<dbReference type="GO" id="GO:0004844">
    <property type="term" value="F:uracil DNA N-glycosylase activity"/>
    <property type="evidence" value="ECO:0007669"/>
    <property type="project" value="UniProtKB-UniRule"/>
</dbReference>
<evidence type="ECO:0000256" key="1">
    <source>
        <dbReference type="ARBA" id="ARBA00001400"/>
    </source>
</evidence>
<dbReference type="InterPro" id="IPR036895">
    <property type="entry name" value="Uracil-DNA_glycosylase-like_sf"/>
</dbReference>
<dbReference type="NCBIfam" id="NF003588">
    <property type="entry name" value="PRK05254.1-1"/>
    <property type="match status" value="1"/>
</dbReference>
<dbReference type="Proteomes" id="UP000010310">
    <property type="component" value="Unassembled WGS sequence"/>
</dbReference>
<keyword evidence="11" id="KW-0326">Glycosidase</keyword>
<reference evidence="11 12" key="1">
    <citation type="submission" date="2012-09" db="EMBL/GenBank/DDBJ databases">
        <authorList>
            <person name="Dupont C.L."/>
            <person name="Rusch D.B."/>
            <person name="Lombardo M.-J."/>
            <person name="Novotny M."/>
            <person name="Yee-Greenbaum J."/>
            <person name="Laskin R."/>
        </authorList>
    </citation>
    <scope>NUCLEOTIDE SEQUENCE [LARGE SCALE GENOMIC DNA]</scope>
    <source>
        <strain evidence="11">SAR86E</strain>
    </source>
</reference>
<dbReference type="InterPro" id="IPR002043">
    <property type="entry name" value="UDG_fam1"/>
</dbReference>
<dbReference type="EMBL" id="AMWX01000008">
    <property type="protein sequence ID" value="EKO36515.1"/>
    <property type="molecule type" value="Genomic_DNA"/>
</dbReference>
<dbReference type="PANTHER" id="PTHR11264">
    <property type="entry name" value="URACIL-DNA GLYCOSYLASE"/>
    <property type="match status" value="1"/>
</dbReference>
<dbReference type="EC" id="3.2.2.27" evidence="4 9"/>
<dbReference type="PATRIC" id="fig|1208365.4.peg.981"/>
<evidence type="ECO:0000256" key="5">
    <source>
        <dbReference type="ARBA" id="ARBA00018429"/>
    </source>
</evidence>
<dbReference type="Pfam" id="PF03167">
    <property type="entry name" value="UDG"/>
    <property type="match status" value="1"/>
</dbReference>
<evidence type="ECO:0000256" key="4">
    <source>
        <dbReference type="ARBA" id="ARBA00012030"/>
    </source>
</evidence>
<evidence type="ECO:0000256" key="8">
    <source>
        <dbReference type="ARBA" id="ARBA00023204"/>
    </source>
</evidence>
<evidence type="ECO:0000256" key="9">
    <source>
        <dbReference type="HAMAP-Rule" id="MF_00148"/>
    </source>
</evidence>
<dbReference type="SMART" id="SM00986">
    <property type="entry name" value="UDG"/>
    <property type="match status" value="1"/>
</dbReference>
<dbReference type="NCBIfam" id="NF003591">
    <property type="entry name" value="PRK05254.1-4"/>
    <property type="match status" value="1"/>
</dbReference>
<dbReference type="NCBIfam" id="TIGR00628">
    <property type="entry name" value="ung"/>
    <property type="match status" value="1"/>
</dbReference>
<comment type="catalytic activity">
    <reaction evidence="1 9">
        <text>Hydrolyzes single-stranded DNA or mismatched double-stranded DNA and polynucleotides, releasing free uracil.</text>
        <dbReference type="EC" id="3.2.2.27"/>
    </reaction>
</comment>
<keyword evidence="7 9" id="KW-0378">Hydrolase</keyword>
<dbReference type="SMART" id="SM00987">
    <property type="entry name" value="UreE_C"/>
    <property type="match status" value="1"/>
</dbReference>
<dbReference type="AlphaFoldDB" id="K6GHM9"/>
<comment type="similarity">
    <text evidence="3 9">Belongs to the uracil-DNA glycosylase (UDG) superfamily. UNG family.</text>
</comment>
<keyword evidence="12" id="KW-1185">Reference proteome</keyword>
<organism evidence="11 12">
    <name type="scientific">SAR86 cluster bacterium SAR86E</name>
    <dbReference type="NCBI Taxonomy" id="1208365"/>
    <lineage>
        <taxon>Bacteria</taxon>
        <taxon>Pseudomonadati</taxon>
        <taxon>Pseudomonadota</taxon>
        <taxon>Gammaproteobacteria</taxon>
        <taxon>SAR86 cluster</taxon>
    </lineage>
</organism>
<keyword evidence="9" id="KW-0963">Cytoplasm</keyword>
<evidence type="ECO:0000256" key="2">
    <source>
        <dbReference type="ARBA" id="ARBA00002631"/>
    </source>
</evidence>
<dbReference type="HAMAP" id="MF_00148">
    <property type="entry name" value="UDG"/>
    <property type="match status" value="1"/>
</dbReference>
<evidence type="ECO:0000256" key="6">
    <source>
        <dbReference type="ARBA" id="ARBA00022763"/>
    </source>
</evidence>
<evidence type="ECO:0000256" key="3">
    <source>
        <dbReference type="ARBA" id="ARBA00008184"/>
    </source>
</evidence>
<dbReference type="InterPro" id="IPR005122">
    <property type="entry name" value="Uracil-DNA_glycosylase-like"/>
</dbReference>
<evidence type="ECO:0000256" key="7">
    <source>
        <dbReference type="ARBA" id="ARBA00022801"/>
    </source>
</evidence>
<proteinExistence type="inferred from homology"/>
<dbReference type="PANTHER" id="PTHR11264:SF0">
    <property type="entry name" value="URACIL-DNA GLYCOSYLASE"/>
    <property type="match status" value="1"/>
</dbReference>
<feature type="active site" description="Proton acceptor" evidence="9">
    <location>
        <position position="67"/>
    </location>
</feature>
<dbReference type="GO" id="GO:0005737">
    <property type="term" value="C:cytoplasm"/>
    <property type="evidence" value="ECO:0007669"/>
    <property type="project" value="UniProtKB-SubCell"/>
</dbReference>
<dbReference type="STRING" id="1208365.B273_1408"/>
<dbReference type="NCBIfam" id="NF003592">
    <property type="entry name" value="PRK05254.1-5"/>
    <property type="match status" value="1"/>
</dbReference>
<dbReference type="SUPFAM" id="SSF52141">
    <property type="entry name" value="Uracil-DNA glycosylase-like"/>
    <property type="match status" value="1"/>
</dbReference>
<name>K6GHM9_9GAMM</name>
<evidence type="ECO:0000313" key="12">
    <source>
        <dbReference type="Proteomes" id="UP000010310"/>
    </source>
</evidence>
<dbReference type="CDD" id="cd10027">
    <property type="entry name" value="UDG-F1-like"/>
    <property type="match status" value="1"/>
</dbReference>
<feature type="domain" description="Uracil-DNA glycosylase-like" evidence="10">
    <location>
        <begin position="52"/>
        <end position="211"/>
    </location>
</feature>
<comment type="subcellular location">
    <subcellularLocation>
        <location evidence="9">Cytoplasm</location>
    </subcellularLocation>
</comment>
<dbReference type="GO" id="GO:0097510">
    <property type="term" value="P:base-excision repair, AP site formation via deaminated base removal"/>
    <property type="evidence" value="ECO:0007669"/>
    <property type="project" value="TreeGrafter"/>
</dbReference>